<reference evidence="6 7" key="1">
    <citation type="submission" date="2024-02" db="EMBL/GenBank/DDBJ databases">
        <authorList>
            <person name="Saticioglu I.B."/>
        </authorList>
    </citation>
    <scope>NUCLEOTIDE SEQUENCE [LARGE SCALE GENOMIC DNA]</scope>
    <source>
        <strain evidence="6 7">Mu-43</strain>
    </source>
</reference>
<comment type="caution">
    <text evidence="6">The sequence shown here is derived from an EMBL/GenBank/DDBJ whole genome shotgun (WGS) entry which is preliminary data.</text>
</comment>
<dbReference type="RefSeq" id="WP_337317043.1">
    <property type="nucleotide sequence ID" value="NZ_JBBDGN010000001.1"/>
</dbReference>
<organism evidence="6 7">
    <name type="scientific">Microbacterium istanbulense</name>
    <dbReference type="NCBI Taxonomy" id="3122049"/>
    <lineage>
        <taxon>Bacteria</taxon>
        <taxon>Bacillati</taxon>
        <taxon>Actinomycetota</taxon>
        <taxon>Actinomycetes</taxon>
        <taxon>Micrococcales</taxon>
        <taxon>Microbacteriaceae</taxon>
        <taxon>Microbacterium</taxon>
    </lineage>
</organism>
<name>A0ABU8LIN3_9MICO</name>
<evidence type="ECO:0000256" key="1">
    <source>
        <dbReference type="ARBA" id="ARBA00004196"/>
    </source>
</evidence>
<keyword evidence="4 5" id="KW-0732">Signal</keyword>
<protein>
    <submittedName>
        <fullName evidence="6">Zinc ABC transporter substrate-binding protein</fullName>
    </submittedName>
</protein>
<proteinExistence type="predicted"/>
<keyword evidence="3" id="KW-0479">Metal-binding</keyword>
<evidence type="ECO:0000256" key="4">
    <source>
        <dbReference type="ARBA" id="ARBA00022729"/>
    </source>
</evidence>
<dbReference type="Pfam" id="PF01297">
    <property type="entry name" value="ZnuA"/>
    <property type="match status" value="1"/>
</dbReference>
<dbReference type="EMBL" id="JBBDGN010000001">
    <property type="protein sequence ID" value="MEJ1090558.1"/>
    <property type="molecule type" value="Genomic_DNA"/>
</dbReference>
<accession>A0ABU8LIN3</accession>
<evidence type="ECO:0000256" key="2">
    <source>
        <dbReference type="ARBA" id="ARBA00022448"/>
    </source>
</evidence>
<gene>
    <name evidence="6" type="ORF">WDU93_02540</name>
</gene>
<evidence type="ECO:0000313" key="6">
    <source>
        <dbReference type="EMBL" id="MEJ1090558.1"/>
    </source>
</evidence>
<dbReference type="PROSITE" id="PS51257">
    <property type="entry name" value="PROKAR_LIPOPROTEIN"/>
    <property type="match status" value="1"/>
</dbReference>
<evidence type="ECO:0000256" key="3">
    <source>
        <dbReference type="ARBA" id="ARBA00022723"/>
    </source>
</evidence>
<dbReference type="PANTHER" id="PTHR42953:SF1">
    <property type="entry name" value="METAL-BINDING PROTEIN HI_0362-RELATED"/>
    <property type="match status" value="1"/>
</dbReference>
<keyword evidence="7" id="KW-1185">Reference proteome</keyword>
<dbReference type="Gene3D" id="3.40.50.1980">
    <property type="entry name" value="Nitrogenase molybdenum iron protein domain"/>
    <property type="match status" value="1"/>
</dbReference>
<evidence type="ECO:0000256" key="5">
    <source>
        <dbReference type="SAM" id="SignalP"/>
    </source>
</evidence>
<dbReference type="PANTHER" id="PTHR42953">
    <property type="entry name" value="HIGH-AFFINITY ZINC UPTAKE SYSTEM PROTEIN ZNUA-RELATED"/>
    <property type="match status" value="1"/>
</dbReference>
<comment type="subcellular location">
    <subcellularLocation>
        <location evidence="1">Cell envelope</location>
    </subcellularLocation>
</comment>
<sequence length="322" mass="33479">MTRRLPALALTAVAALTLAGCSSADGATTAGETAEDGTVSVVASTNVYGNLAASIGGDHVEVTSLIDSAAKDPHSYSATARDRLAVQNADLVIENGGGYDSFMDELREGSDATVIIAAEYAHDYPDAVIEEEPEEHAEHEGDDHDHIEGFNEHVWFDVHTITHVVEQIAADLTAIDPEGAADYEANAAELIAELGAIETEQEALHEKVEGDPVIITEPLPGPLAAAVGLDDVTPEGFASAVEEGNDVAPAVLLDALTLIEDGNVDAVLSNAQTGGAETDRVEEAAKDAGIPVVGFTELLASDQSYAEWMRAAITDLAAALDK</sequence>
<dbReference type="Proteomes" id="UP001366085">
    <property type="component" value="Unassembled WGS sequence"/>
</dbReference>
<feature type="signal peptide" evidence="5">
    <location>
        <begin position="1"/>
        <end position="24"/>
    </location>
</feature>
<dbReference type="SUPFAM" id="SSF53807">
    <property type="entry name" value="Helical backbone' metal receptor"/>
    <property type="match status" value="1"/>
</dbReference>
<dbReference type="InterPro" id="IPR006127">
    <property type="entry name" value="ZnuA-like"/>
</dbReference>
<feature type="chain" id="PRO_5045648783" evidence="5">
    <location>
        <begin position="25"/>
        <end position="322"/>
    </location>
</feature>
<dbReference type="InterPro" id="IPR050492">
    <property type="entry name" value="Bact_metal-bind_prot9"/>
</dbReference>
<keyword evidence="2" id="KW-0813">Transport</keyword>
<evidence type="ECO:0000313" key="7">
    <source>
        <dbReference type="Proteomes" id="UP001366085"/>
    </source>
</evidence>